<accession>A0AAX0AWP1</accession>
<gene>
    <name evidence="2" type="ORF">B0H41_000223</name>
</gene>
<dbReference type="InterPro" id="IPR022225">
    <property type="entry name" value="Phage_tail_fibre_N"/>
</dbReference>
<sequence length="213" mass="23259">MAENFYTILTTIGKYKLANSAASSSKVNFKTLQLGDGGGLYYEPSEKQTSLVKKVWEGNINSISMDKLNSNCIVIETIIPASDGGFFIREAGIFDEVGDLISISKVSETYKPVISEGSTKDLSIKIILEVTNAGTINLTVDPNEIVASKNDIQVLKSKLQEVSAELSGKMRLYIGETLPNISDRRNYTLYFKINNGSADDLKVSPTMGIKVVE</sequence>
<proteinExistence type="predicted"/>
<name>A0AAX0AWP1_CLOBE</name>
<comment type="caution">
    <text evidence="2">The sequence shown here is derived from an EMBL/GenBank/DDBJ whole genome shotgun (WGS) entry which is preliminary data.</text>
</comment>
<reference evidence="2" key="2">
    <citation type="journal article" date="2022" name="Nat. Biotechnol.">
        <title>Carbon-negative production of acetone and isopropanol by gas fermentation at industrial pilot scale.</title>
        <authorList>
            <person name="Liew F.E."/>
            <person name="Nogle R."/>
            <person name="Abdalla T."/>
            <person name="Rasor B.J."/>
            <person name="Canter C."/>
            <person name="Jensen R.O."/>
            <person name="Wang L."/>
            <person name="Strutz J."/>
            <person name="Chirania P."/>
            <person name="De Tissera S."/>
            <person name="Mueller A.P."/>
            <person name="Ruan Z."/>
            <person name="Gao A."/>
            <person name="Tran L."/>
            <person name="Engle N.L."/>
            <person name="Bromley J.C."/>
            <person name="Daniell J."/>
            <person name="Conrado R."/>
            <person name="Tschaplinski T.J."/>
            <person name="Giannone R.J."/>
            <person name="Hettich R.L."/>
            <person name="Karim A.S."/>
            <person name="Simpson S.D."/>
            <person name="Brown S.D."/>
            <person name="Leang C."/>
            <person name="Jewett M.C."/>
            <person name="Kopke M."/>
        </authorList>
    </citation>
    <scope>NUCLEOTIDE SEQUENCE</scope>
    <source>
        <strain evidence="2">DJ080</strain>
    </source>
</reference>
<dbReference type="RefSeq" id="WP_173710043.1">
    <property type="nucleotide sequence ID" value="NZ_JABSWW010000001.1"/>
</dbReference>
<dbReference type="Proteomes" id="UP001193748">
    <property type="component" value="Unassembled WGS sequence"/>
</dbReference>
<organism evidence="2 3">
    <name type="scientific">Clostridium beijerinckii</name>
    <name type="common">Clostridium MP</name>
    <dbReference type="NCBI Taxonomy" id="1520"/>
    <lineage>
        <taxon>Bacteria</taxon>
        <taxon>Bacillati</taxon>
        <taxon>Bacillota</taxon>
        <taxon>Clostridia</taxon>
        <taxon>Eubacteriales</taxon>
        <taxon>Clostridiaceae</taxon>
        <taxon>Clostridium</taxon>
    </lineage>
</organism>
<evidence type="ECO:0000259" key="1">
    <source>
        <dbReference type="Pfam" id="PF12571"/>
    </source>
</evidence>
<reference evidence="2" key="1">
    <citation type="submission" date="2020-05" db="EMBL/GenBank/DDBJ databases">
        <authorList>
            <person name="Brown S."/>
            <person name="Huntemann M."/>
            <person name="Clum A."/>
            <person name="Spunde A."/>
            <person name="Palaniappan K."/>
            <person name="Ritter S."/>
            <person name="Mikhailova N."/>
            <person name="Chen I.-M."/>
            <person name="Stamatis D."/>
            <person name="Reddy T."/>
            <person name="O'Malley R."/>
            <person name="Daum C."/>
            <person name="Shapiro N."/>
            <person name="Ivanova N."/>
            <person name="Kyrpides N."/>
            <person name="Woyke T."/>
        </authorList>
    </citation>
    <scope>NUCLEOTIDE SEQUENCE</scope>
    <source>
        <strain evidence="2">DJ080</strain>
    </source>
</reference>
<dbReference type="PANTHER" id="PTHR35191:SF1">
    <property type="entry name" value="PROPHAGE SIDE TAIL FIBER PROTEIN HOMOLOG STFQ-RELATED"/>
    <property type="match status" value="1"/>
</dbReference>
<feature type="domain" description="Phage tail fibre protein N-terminal" evidence="1">
    <location>
        <begin position="1"/>
        <end position="149"/>
    </location>
</feature>
<dbReference type="EMBL" id="JABSWW010000001">
    <property type="protein sequence ID" value="NRT86544.1"/>
    <property type="molecule type" value="Genomic_DNA"/>
</dbReference>
<evidence type="ECO:0000313" key="3">
    <source>
        <dbReference type="Proteomes" id="UP001193748"/>
    </source>
</evidence>
<dbReference type="PANTHER" id="PTHR35191">
    <property type="entry name" value="PROPHAGE SIDE TAIL FIBER PROTEIN HOMOLOG STFQ-RELATED"/>
    <property type="match status" value="1"/>
</dbReference>
<protein>
    <submittedName>
        <fullName evidence="2">Phage-related tail fiber protein</fullName>
    </submittedName>
</protein>
<dbReference type="Pfam" id="PF12571">
    <property type="entry name" value="Phage_tail_fib"/>
    <property type="match status" value="1"/>
</dbReference>
<dbReference type="AlphaFoldDB" id="A0AAX0AWP1"/>
<evidence type="ECO:0000313" key="2">
    <source>
        <dbReference type="EMBL" id="NRT86544.1"/>
    </source>
</evidence>
<dbReference type="InterPro" id="IPR051934">
    <property type="entry name" value="Phage_Tail_Fiber_Structural"/>
</dbReference>